<dbReference type="EMBL" id="JAYKXP010000010">
    <property type="protein sequence ID" value="KAK7053424.1"/>
    <property type="molecule type" value="Genomic_DNA"/>
</dbReference>
<feature type="compositionally biased region" description="Acidic residues" evidence="1">
    <location>
        <begin position="190"/>
        <end position="199"/>
    </location>
</feature>
<keyword evidence="3" id="KW-1185">Reference proteome</keyword>
<dbReference type="AlphaFoldDB" id="A0AAW0DPK5"/>
<feature type="compositionally biased region" description="Polar residues" evidence="1">
    <location>
        <begin position="64"/>
        <end position="76"/>
    </location>
</feature>
<feature type="region of interest" description="Disordered" evidence="1">
    <location>
        <begin position="1"/>
        <end position="218"/>
    </location>
</feature>
<name>A0AAW0DPK5_9AGAR</name>
<feature type="compositionally biased region" description="Polar residues" evidence="1">
    <location>
        <begin position="95"/>
        <end position="116"/>
    </location>
</feature>
<evidence type="ECO:0000313" key="2">
    <source>
        <dbReference type="EMBL" id="KAK7053424.1"/>
    </source>
</evidence>
<sequence length="218" mass="23591">MNTPAAPPRKVFPATSVPPPNAESSDPEDEQDGTPKATQNRSKENSQSKRETRRLSQAEWTALPVSSPTEAETVSMSDELRSSPARPGSPLFIPSETQPSFPFSQYQDIETQETQPPHSPDDSDDEAEVFKSVTTSRRPSMASGYRGLSQIASQPKGKRFGLSLLPSSQPVRAKPTTTEDLYGKSLNLDSDSDDSDSDSGSDAGKSHIPKSRRAGKKV</sequence>
<feature type="compositionally biased region" description="Basic and acidic residues" evidence="1">
    <location>
        <begin position="41"/>
        <end position="56"/>
    </location>
</feature>
<feature type="compositionally biased region" description="Basic residues" evidence="1">
    <location>
        <begin position="207"/>
        <end position="218"/>
    </location>
</feature>
<proteinExistence type="predicted"/>
<protein>
    <submittedName>
        <fullName evidence="2">Uncharacterized protein</fullName>
    </submittedName>
</protein>
<reference evidence="2 3" key="1">
    <citation type="submission" date="2024-01" db="EMBL/GenBank/DDBJ databases">
        <title>A draft genome for a cacao thread blight-causing isolate of Paramarasmius palmivorus.</title>
        <authorList>
            <person name="Baruah I.K."/>
            <person name="Bukari Y."/>
            <person name="Amoako-Attah I."/>
            <person name="Meinhardt L.W."/>
            <person name="Bailey B.A."/>
            <person name="Cohen S.P."/>
        </authorList>
    </citation>
    <scope>NUCLEOTIDE SEQUENCE [LARGE SCALE GENOMIC DNA]</scope>
    <source>
        <strain evidence="2 3">GH-12</strain>
    </source>
</reference>
<evidence type="ECO:0000313" key="3">
    <source>
        <dbReference type="Proteomes" id="UP001383192"/>
    </source>
</evidence>
<accession>A0AAW0DPK5</accession>
<feature type="compositionally biased region" description="Polar residues" evidence="1">
    <location>
        <begin position="165"/>
        <end position="179"/>
    </location>
</feature>
<gene>
    <name evidence="2" type="ORF">VNI00_004050</name>
</gene>
<dbReference type="Proteomes" id="UP001383192">
    <property type="component" value="Unassembled WGS sequence"/>
</dbReference>
<organism evidence="2 3">
    <name type="scientific">Paramarasmius palmivorus</name>
    <dbReference type="NCBI Taxonomy" id="297713"/>
    <lineage>
        <taxon>Eukaryota</taxon>
        <taxon>Fungi</taxon>
        <taxon>Dikarya</taxon>
        <taxon>Basidiomycota</taxon>
        <taxon>Agaricomycotina</taxon>
        <taxon>Agaricomycetes</taxon>
        <taxon>Agaricomycetidae</taxon>
        <taxon>Agaricales</taxon>
        <taxon>Marasmiineae</taxon>
        <taxon>Marasmiaceae</taxon>
        <taxon>Paramarasmius</taxon>
    </lineage>
</organism>
<evidence type="ECO:0000256" key="1">
    <source>
        <dbReference type="SAM" id="MobiDB-lite"/>
    </source>
</evidence>
<comment type="caution">
    <text evidence="2">The sequence shown here is derived from an EMBL/GenBank/DDBJ whole genome shotgun (WGS) entry which is preliminary data.</text>
</comment>